<comment type="caution">
    <text evidence="2">The sequence shown here is derived from an EMBL/GenBank/DDBJ whole genome shotgun (WGS) entry which is preliminary data.</text>
</comment>
<gene>
    <name evidence="2" type="ORF">Asi02nite_10160</name>
</gene>
<feature type="compositionally biased region" description="Polar residues" evidence="1">
    <location>
        <begin position="262"/>
        <end position="272"/>
    </location>
</feature>
<proteinExistence type="predicted"/>
<dbReference type="InterPro" id="IPR036894">
    <property type="entry name" value="YbaB-like_sf"/>
</dbReference>
<evidence type="ECO:0008006" key="4">
    <source>
        <dbReference type="Google" id="ProtNLM"/>
    </source>
</evidence>
<organism evidence="2 3">
    <name type="scientific">Asanoa siamensis</name>
    <dbReference type="NCBI Taxonomy" id="926357"/>
    <lineage>
        <taxon>Bacteria</taxon>
        <taxon>Bacillati</taxon>
        <taxon>Actinomycetota</taxon>
        <taxon>Actinomycetes</taxon>
        <taxon>Micromonosporales</taxon>
        <taxon>Micromonosporaceae</taxon>
        <taxon>Asanoa</taxon>
    </lineage>
</organism>
<evidence type="ECO:0000256" key="1">
    <source>
        <dbReference type="SAM" id="MobiDB-lite"/>
    </source>
</evidence>
<evidence type="ECO:0000313" key="3">
    <source>
        <dbReference type="Proteomes" id="UP000604117"/>
    </source>
</evidence>
<feature type="region of interest" description="Disordered" evidence="1">
    <location>
        <begin position="125"/>
        <end position="151"/>
    </location>
</feature>
<keyword evidence="3" id="KW-1185">Reference proteome</keyword>
<evidence type="ECO:0000313" key="2">
    <source>
        <dbReference type="EMBL" id="GIF71498.1"/>
    </source>
</evidence>
<reference evidence="2 3" key="1">
    <citation type="submission" date="2021-01" db="EMBL/GenBank/DDBJ databases">
        <title>Whole genome shotgun sequence of Asanoa siamensis NBRC 107932.</title>
        <authorList>
            <person name="Komaki H."/>
            <person name="Tamura T."/>
        </authorList>
    </citation>
    <scope>NUCLEOTIDE SEQUENCE [LARGE SCALE GENOMIC DNA]</scope>
    <source>
        <strain evidence="2 3">NBRC 107932</strain>
    </source>
</reference>
<dbReference type="SUPFAM" id="SSF82607">
    <property type="entry name" value="YbaB-like"/>
    <property type="match status" value="1"/>
</dbReference>
<protein>
    <recommendedName>
        <fullName evidence="4">YbaB/EbfC DNA-binding family protein</fullName>
    </recommendedName>
</protein>
<dbReference type="EMBL" id="BONE01000005">
    <property type="protein sequence ID" value="GIF71498.1"/>
    <property type="molecule type" value="Genomic_DNA"/>
</dbReference>
<dbReference type="Gene3D" id="3.30.1310.10">
    <property type="entry name" value="Nucleoid-associated protein YbaB-like domain"/>
    <property type="match status" value="2"/>
</dbReference>
<accession>A0ABQ4CKL7</accession>
<sequence>MLGFGGPTGALGIGGLMGAFDAIRKTAIPKPMPQSELRDTVDALRQAVAAATATVSTPDGAVEVTAGPGNAIVGLGFGRAAYRYSPERLGALVVDTARQATAEATGTMTEAFDTVGRGRTELPGLLGGTLPEVPGTEQPDLDDLPEEDGPFDSEGRRAGEVLRRLSAESAQQLAGYAELRADLAAMKASARSDDGGVAAEVRPGGELLAIHIGTDQFRHDPATLAGIVHNTVMAATARAAMLMAERVQRLAGPRLDIRTLVEEQQSPQTNQTPEDRRRRS</sequence>
<dbReference type="Proteomes" id="UP000604117">
    <property type="component" value="Unassembled WGS sequence"/>
</dbReference>
<feature type="compositionally biased region" description="Acidic residues" evidence="1">
    <location>
        <begin position="139"/>
        <end position="151"/>
    </location>
</feature>
<dbReference type="InterPro" id="IPR004401">
    <property type="entry name" value="YbaB/EbfC"/>
</dbReference>
<dbReference type="Pfam" id="PF02575">
    <property type="entry name" value="YbaB_DNA_bd"/>
    <property type="match status" value="2"/>
</dbReference>
<feature type="region of interest" description="Disordered" evidence="1">
    <location>
        <begin position="258"/>
        <end position="280"/>
    </location>
</feature>
<name>A0ABQ4CKL7_9ACTN</name>